<keyword evidence="2" id="KW-0547">Nucleotide-binding</keyword>
<keyword evidence="6" id="KW-0539">Nucleus</keyword>
<keyword evidence="5" id="KW-0234">DNA repair</keyword>
<dbReference type="GO" id="GO:0033065">
    <property type="term" value="C:Rad51C-XRCC3 complex"/>
    <property type="evidence" value="ECO:0007669"/>
    <property type="project" value="TreeGrafter"/>
</dbReference>
<dbReference type="Pfam" id="PF06745">
    <property type="entry name" value="ATPase"/>
    <property type="match status" value="1"/>
</dbReference>
<evidence type="ECO:0000256" key="7">
    <source>
        <dbReference type="SAM" id="MobiDB-lite"/>
    </source>
</evidence>
<dbReference type="GO" id="GO:0000400">
    <property type="term" value="F:four-way junction DNA binding"/>
    <property type="evidence" value="ECO:0007669"/>
    <property type="project" value="TreeGrafter"/>
</dbReference>
<evidence type="ECO:0000256" key="4">
    <source>
        <dbReference type="ARBA" id="ARBA00022840"/>
    </source>
</evidence>
<dbReference type="GO" id="GO:0140664">
    <property type="term" value="F:ATP-dependent DNA damage sensor activity"/>
    <property type="evidence" value="ECO:0007669"/>
    <property type="project" value="InterPro"/>
</dbReference>
<dbReference type="InterPro" id="IPR014774">
    <property type="entry name" value="KaiC-like_dom"/>
</dbReference>
<reference evidence="9 10" key="2">
    <citation type="journal article" date="2014" name="J. Gen. Appl. Microbiol.">
        <title>The early diverging ascomycetous budding yeast Saitoella complicata has three histone deacetylases belonging to the Clr6, Hos2, and Rpd3 lineages.</title>
        <authorList>
            <person name="Nishida H."/>
            <person name="Matsumoto T."/>
            <person name="Kondo S."/>
            <person name="Hamamoto M."/>
            <person name="Yoshikawa H."/>
        </authorList>
    </citation>
    <scope>NUCLEOTIDE SEQUENCE [LARGE SCALE GENOMIC DNA]</scope>
    <source>
        <strain evidence="9 10">NRRL Y-17804</strain>
    </source>
</reference>
<evidence type="ECO:0000256" key="6">
    <source>
        <dbReference type="ARBA" id="ARBA00023242"/>
    </source>
</evidence>
<keyword evidence="3" id="KW-0227">DNA damage</keyword>
<dbReference type="Proteomes" id="UP000033140">
    <property type="component" value="Unassembled WGS sequence"/>
</dbReference>
<dbReference type="InterPro" id="IPR052093">
    <property type="entry name" value="HR_Repair_Mediator"/>
</dbReference>
<sequence>MTDRAPSLPSPLLPTDRLPTLSLTQSLAKSLTPTTRLRTSSTALDEALDGGIPRAQITEVCGPPGSGKTTLGMQVAVEAVRAGGEVVWMVAGQPPPLTRLLAIVTASASSADDEEPESILRKIHILHTPTLPNILSTFLHPQTHFSTSFPPPNTSLIIIDDLSTPVSTSFPTGIDDPPHAPPPDAPHPKPRGEKPETMPMKRARILASLGAGMARIAATQNTAILIISHMTSRIIRAPLSTTRGAVLVPYLGESWTGSLGVRITLFRNDIPTKLLTPAPTAAGMGDEDVGIGVRHAFISRSPSNGNSTQNKTIVFRITDSGLADLPLIASSEDLDQAAAASTLKRKRQMTEEGDYGWVEEEEEGGRRRRDMIERRAEGSVGYSRLRRQFDEEACLSIRSIRSTPVSARNAVHGVSAYLKAWSSQVLIHLLLLRGFCSIADGRQGILKGNHESWSDKMAFCMQSFKNESRSTRTSQISAVHPNYDRNRAMRVHVSVSCLFEISEASLECQKRVEAQKNAHTTQCQSSPRER</sequence>
<evidence type="ECO:0000256" key="5">
    <source>
        <dbReference type="ARBA" id="ARBA00023204"/>
    </source>
</evidence>
<name>A0A0E9NC26_SAICN</name>
<accession>A0A0E9NC26</accession>
<dbReference type="GO" id="GO:0033063">
    <property type="term" value="C:Rad51B-Rad51C-Rad51D-XRCC2 complex"/>
    <property type="evidence" value="ECO:0007669"/>
    <property type="project" value="TreeGrafter"/>
</dbReference>
<gene>
    <name evidence="9" type="ORF">G7K_1491-t1</name>
</gene>
<dbReference type="GO" id="GO:0008821">
    <property type="term" value="F:crossover junction DNA endonuclease activity"/>
    <property type="evidence" value="ECO:0007669"/>
    <property type="project" value="TreeGrafter"/>
</dbReference>
<comment type="caution">
    <text evidence="9">The sequence shown here is derived from an EMBL/GenBank/DDBJ whole genome shotgun (WGS) entry which is preliminary data.</text>
</comment>
<evidence type="ECO:0000259" key="8">
    <source>
        <dbReference type="PROSITE" id="PS50162"/>
    </source>
</evidence>
<dbReference type="InterPro" id="IPR003593">
    <property type="entry name" value="AAA+_ATPase"/>
</dbReference>
<dbReference type="PANTHER" id="PTHR46239">
    <property type="entry name" value="DNA REPAIR PROTEIN RAD51 HOMOLOG 3 RAD51C"/>
    <property type="match status" value="1"/>
</dbReference>
<dbReference type="PANTHER" id="PTHR46239:SF1">
    <property type="entry name" value="DNA REPAIR PROTEIN RAD51 HOMOLOG 3"/>
    <property type="match status" value="1"/>
</dbReference>
<dbReference type="SUPFAM" id="SSF52540">
    <property type="entry name" value="P-loop containing nucleoside triphosphate hydrolases"/>
    <property type="match status" value="1"/>
</dbReference>
<dbReference type="SMART" id="SM00382">
    <property type="entry name" value="AAA"/>
    <property type="match status" value="1"/>
</dbReference>
<evidence type="ECO:0000313" key="10">
    <source>
        <dbReference type="Proteomes" id="UP000033140"/>
    </source>
</evidence>
<feature type="compositionally biased region" description="Basic and acidic residues" evidence="7">
    <location>
        <begin position="186"/>
        <end position="196"/>
    </location>
</feature>
<reference evidence="9 10" key="3">
    <citation type="journal article" date="2015" name="Genome Announc.">
        <title>Draft Genome Sequence of the Archiascomycetous Yeast Saitoella complicata.</title>
        <authorList>
            <person name="Yamauchi K."/>
            <person name="Kondo S."/>
            <person name="Hamamoto M."/>
            <person name="Takahashi Y."/>
            <person name="Ogura Y."/>
            <person name="Hayashi T."/>
            <person name="Nishida H."/>
        </authorList>
    </citation>
    <scope>NUCLEOTIDE SEQUENCE [LARGE SCALE GENOMIC DNA]</scope>
    <source>
        <strain evidence="9 10">NRRL Y-17804</strain>
    </source>
</reference>
<dbReference type="GO" id="GO:0005657">
    <property type="term" value="C:replication fork"/>
    <property type="evidence" value="ECO:0007669"/>
    <property type="project" value="TreeGrafter"/>
</dbReference>
<evidence type="ECO:0000256" key="2">
    <source>
        <dbReference type="ARBA" id="ARBA00022741"/>
    </source>
</evidence>
<dbReference type="InterPro" id="IPR020588">
    <property type="entry name" value="RecA_ATP-bd"/>
</dbReference>
<dbReference type="PROSITE" id="PS50162">
    <property type="entry name" value="RECA_2"/>
    <property type="match status" value="1"/>
</dbReference>
<dbReference type="Gene3D" id="3.40.50.300">
    <property type="entry name" value="P-loop containing nucleotide triphosphate hydrolases"/>
    <property type="match status" value="1"/>
</dbReference>
<protein>
    <recommendedName>
        <fullName evidence="8">RecA family profile 1 domain-containing protein</fullName>
    </recommendedName>
</protein>
<keyword evidence="4" id="KW-0067">ATP-binding</keyword>
<evidence type="ECO:0000313" key="9">
    <source>
        <dbReference type="EMBL" id="GAO47281.1"/>
    </source>
</evidence>
<organism evidence="9 10">
    <name type="scientific">Saitoella complicata (strain BCRC 22490 / CBS 7301 / JCM 7358 / NBRC 10748 / NRRL Y-17804)</name>
    <dbReference type="NCBI Taxonomy" id="698492"/>
    <lineage>
        <taxon>Eukaryota</taxon>
        <taxon>Fungi</taxon>
        <taxon>Dikarya</taxon>
        <taxon>Ascomycota</taxon>
        <taxon>Taphrinomycotina</taxon>
        <taxon>Taphrinomycotina incertae sedis</taxon>
        <taxon>Saitoella</taxon>
    </lineage>
</organism>
<feature type="region of interest" description="Disordered" evidence="7">
    <location>
        <begin position="168"/>
        <end position="198"/>
    </location>
</feature>
<reference evidence="9 10" key="1">
    <citation type="journal article" date="2011" name="J. Gen. Appl. Microbiol.">
        <title>Draft genome sequencing of the enigmatic yeast Saitoella complicata.</title>
        <authorList>
            <person name="Nishida H."/>
            <person name="Hamamoto M."/>
            <person name="Sugiyama J."/>
        </authorList>
    </citation>
    <scope>NUCLEOTIDE SEQUENCE [LARGE SCALE GENOMIC DNA]</scope>
    <source>
        <strain evidence="9 10">NRRL Y-17804</strain>
    </source>
</reference>
<dbReference type="GO" id="GO:0005524">
    <property type="term" value="F:ATP binding"/>
    <property type="evidence" value="ECO:0007669"/>
    <property type="project" value="UniProtKB-KW"/>
</dbReference>
<proteinExistence type="predicted"/>
<evidence type="ECO:0000256" key="1">
    <source>
        <dbReference type="ARBA" id="ARBA00004123"/>
    </source>
</evidence>
<comment type="subcellular location">
    <subcellularLocation>
        <location evidence="1">Nucleus</location>
    </subcellularLocation>
</comment>
<dbReference type="STRING" id="698492.A0A0E9NC26"/>
<dbReference type="EMBL" id="BACD03000008">
    <property type="protein sequence ID" value="GAO47281.1"/>
    <property type="molecule type" value="Genomic_DNA"/>
</dbReference>
<feature type="domain" description="RecA family profile 1" evidence="8">
    <location>
        <begin position="33"/>
        <end position="230"/>
    </location>
</feature>
<keyword evidence="10" id="KW-1185">Reference proteome</keyword>
<dbReference type="GO" id="GO:0007131">
    <property type="term" value="P:reciprocal meiotic recombination"/>
    <property type="evidence" value="ECO:0007669"/>
    <property type="project" value="TreeGrafter"/>
</dbReference>
<dbReference type="InterPro" id="IPR027417">
    <property type="entry name" value="P-loop_NTPase"/>
</dbReference>
<dbReference type="GO" id="GO:0000707">
    <property type="term" value="P:meiotic DNA recombinase assembly"/>
    <property type="evidence" value="ECO:0007669"/>
    <property type="project" value="TreeGrafter"/>
</dbReference>
<dbReference type="AlphaFoldDB" id="A0A0E9NC26"/>
<evidence type="ECO:0000256" key="3">
    <source>
        <dbReference type="ARBA" id="ARBA00022763"/>
    </source>
</evidence>